<protein>
    <submittedName>
        <fullName evidence="1">Uncharacterized protein</fullName>
    </submittedName>
</protein>
<sequence length="27" mass="2922">MPSRFLSVVCLVTANPSSSNTPWIITT</sequence>
<organism evidence="1">
    <name type="scientific">Lepeophtheirus salmonis</name>
    <name type="common">Salmon louse</name>
    <name type="synonym">Caligus salmonis</name>
    <dbReference type="NCBI Taxonomy" id="72036"/>
    <lineage>
        <taxon>Eukaryota</taxon>
        <taxon>Metazoa</taxon>
        <taxon>Ecdysozoa</taxon>
        <taxon>Arthropoda</taxon>
        <taxon>Crustacea</taxon>
        <taxon>Multicrustacea</taxon>
        <taxon>Hexanauplia</taxon>
        <taxon>Copepoda</taxon>
        <taxon>Siphonostomatoida</taxon>
        <taxon>Caligidae</taxon>
        <taxon>Lepeophtheirus</taxon>
    </lineage>
</organism>
<reference evidence="1" key="1">
    <citation type="submission" date="2014-05" db="EMBL/GenBank/DDBJ databases">
        <authorList>
            <person name="Chronopoulou M."/>
        </authorList>
    </citation>
    <scope>NUCLEOTIDE SEQUENCE</scope>
    <source>
        <tissue evidence="1">Whole organism</tissue>
    </source>
</reference>
<evidence type="ECO:0000313" key="1">
    <source>
        <dbReference type="EMBL" id="CDW45577.1"/>
    </source>
</evidence>
<dbReference type="EMBL" id="HACA01028216">
    <property type="protein sequence ID" value="CDW45577.1"/>
    <property type="molecule type" value="Transcribed_RNA"/>
</dbReference>
<dbReference type="AlphaFoldDB" id="A0A0K2V5Z4"/>
<name>A0A0K2V5Z4_LEPSM</name>
<proteinExistence type="predicted"/>
<accession>A0A0K2V5Z4</accession>